<organism evidence="1 2">
    <name type="scientific">Candidatus Woykebacteria bacterium RIFCSPLOWO2_01_FULL_41_12</name>
    <dbReference type="NCBI Taxonomy" id="1802604"/>
    <lineage>
        <taxon>Bacteria</taxon>
        <taxon>Candidatus Woykeibacteriota</taxon>
    </lineage>
</organism>
<dbReference type="PANTHER" id="PTHR48100">
    <property type="entry name" value="BROAD-SPECIFICITY PHOSPHATASE YOR283W-RELATED"/>
    <property type="match status" value="1"/>
</dbReference>
<dbReference type="InterPro" id="IPR029033">
    <property type="entry name" value="His_PPase_superfam"/>
</dbReference>
<evidence type="ECO:0008006" key="3">
    <source>
        <dbReference type="Google" id="ProtNLM"/>
    </source>
</evidence>
<dbReference type="Proteomes" id="UP000179279">
    <property type="component" value="Unassembled WGS sequence"/>
</dbReference>
<evidence type="ECO:0000313" key="1">
    <source>
        <dbReference type="EMBL" id="OGY32056.1"/>
    </source>
</evidence>
<reference evidence="1 2" key="1">
    <citation type="journal article" date="2016" name="Nat. Commun.">
        <title>Thousands of microbial genomes shed light on interconnected biogeochemical processes in an aquifer system.</title>
        <authorList>
            <person name="Anantharaman K."/>
            <person name="Brown C.T."/>
            <person name="Hug L.A."/>
            <person name="Sharon I."/>
            <person name="Castelle C.J."/>
            <person name="Probst A.J."/>
            <person name="Thomas B.C."/>
            <person name="Singh A."/>
            <person name="Wilkins M.J."/>
            <person name="Karaoz U."/>
            <person name="Brodie E.L."/>
            <person name="Williams K.H."/>
            <person name="Hubbard S.S."/>
            <person name="Banfield J.F."/>
        </authorList>
    </citation>
    <scope>NUCLEOTIDE SEQUENCE [LARGE SCALE GENOMIC DNA]</scope>
</reference>
<proteinExistence type="predicted"/>
<dbReference type="SMART" id="SM00855">
    <property type="entry name" value="PGAM"/>
    <property type="match status" value="1"/>
</dbReference>
<dbReference type="SUPFAM" id="SSF53254">
    <property type="entry name" value="Phosphoglycerate mutase-like"/>
    <property type="match status" value="1"/>
</dbReference>
<evidence type="ECO:0000313" key="2">
    <source>
        <dbReference type="Proteomes" id="UP000179279"/>
    </source>
</evidence>
<dbReference type="InterPro" id="IPR050275">
    <property type="entry name" value="PGM_Phosphatase"/>
</dbReference>
<dbReference type="GO" id="GO:0016791">
    <property type="term" value="F:phosphatase activity"/>
    <property type="evidence" value="ECO:0007669"/>
    <property type="project" value="TreeGrafter"/>
</dbReference>
<dbReference type="GO" id="GO:0005737">
    <property type="term" value="C:cytoplasm"/>
    <property type="evidence" value="ECO:0007669"/>
    <property type="project" value="TreeGrafter"/>
</dbReference>
<name>A0A1G1WWC2_9BACT</name>
<comment type="caution">
    <text evidence="1">The sequence shown here is derived from an EMBL/GenBank/DDBJ whole genome shotgun (WGS) entry which is preliminary data.</text>
</comment>
<sequence>MKTTIHFVRHCANLNPDGIIPGRIPGFHLNLEGKERAKKLGNYLKGRPIKAIYTSPIERTFETADIIAEFLPLAKISHVYELIEVDSSSWQGYKLEEVFTNKNYDLYLNDPDTNTVPENLNKLASRMKEFTMKLCEKHKGEEVVCVSHNDPIIALRLILEGKSLQLLKTFHLSIGSITAFIFNDLGKLSETQYTEIR</sequence>
<dbReference type="EMBL" id="MHDA01000024">
    <property type="protein sequence ID" value="OGY32056.1"/>
    <property type="molecule type" value="Genomic_DNA"/>
</dbReference>
<dbReference type="Gene3D" id="3.40.50.1240">
    <property type="entry name" value="Phosphoglycerate mutase-like"/>
    <property type="match status" value="1"/>
</dbReference>
<gene>
    <name evidence="1" type="ORF">A3A57_02985</name>
</gene>
<dbReference type="PANTHER" id="PTHR48100:SF1">
    <property type="entry name" value="HISTIDINE PHOSPHATASE FAMILY PROTEIN-RELATED"/>
    <property type="match status" value="1"/>
</dbReference>
<dbReference type="CDD" id="cd07067">
    <property type="entry name" value="HP_PGM_like"/>
    <property type="match status" value="1"/>
</dbReference>
<dbReference type="InterPro" id="IPR013078">
    <property type="entry name" value="His_Pase_superF_clade-1"/>
</dbReference>
<dbReference type="AlphaFoldDB" id="A0A1G1WWC2"/>
<dbReference type="Pfam" id="PF00300">
    <property type="entry name" value="His_Phos_1"/>
    <property type="match status" value="1"/>
</dbReference>
<accession>A0A1G1WWC2</accession>
<protein>
    <recommendedName>
        <fullName evidence="3">Phosphoglycerate mutase</fullName>
    </recommendedName>
</protein>